<accession>W9YFZ8</accession>
<dbReference type="HOGENOM" id="CLU_005382_2_1_1"/>
<gene>
    <name evidence="2" type="ORF">A1O3_07509</name>
</gene>
<dbReference type="RefSeq" id="XP_007735807.1">
    <property type="nucleotide sequence ID" value="XM_007737617.1"/>
</dbReference>
<comment type="caution">
    <text evidence="2">The sequence shown here is derived from an EMBL/GenBank/DDBJ whole genome shotgun (WGS) entry which is preliminary data.</text>
</comment>
<evidence type="ECO:0000259" key="1">
    <source>
        <dbReference type="PROSITE" id="PS50141"/>
    </source>
</evidence>
<dbReference type="Pfam" id="PF02137">
    <property type="entry name" value="A_deamin"/>
    <property type="match status" value="1"/>
</dbReference>
<dbReference type="STRING" id="1182542.W9YFZ8"/>
<dbReference type="PANTHER" id="PTHR47803">
    <property type="entry name" value="TRNA-SPECIFIC ADENOSINE DEAMINASE 1"/>
    <property type="match status" value="1"/>
</dbReference>
<evidence type="ECO:0000313" key="3">
    <source>
        <dbReference type="Proteomes" id="UP000019478"/>
    </source>
</evidence>
<dbReference type="OrthoDB" id="10268011at2759"/>
<dbReference type="AlphaFoldDB" id="W9YFZ8"/>
<dbReference type="GO" id="GO:0003723">
    <property type="term" value="F:RNA binding"/>
    <property type="evidence" value="ECO:0007669"/>
    <property type="project" value="InterPro"/>
</dbReference>
<dbReference type="InterPro" id="IPR002466">
    <property type="entry name" value="A_deamin"/>
</dbReference>
<feature type="domain" description="A to I editase" evidence="1">
    <location>
        <begin position="56"/>
        <end position="354"/>
    </location>
</feature>
<name>W9YFZ8_9EURO</name>
<evidence type="ECO:0000313" key="2">
    <source>
        <dbReference type="EMBL" id="EXJ81219.1"/>
    </source>
</evidence>
<dbReference type="Proteomes" id="UP000019478">
    <property type="component" value="Unassembled WGS sequence"/>
</dbReference>
<dbReference type="GeneID" id="19171607"/>
<protein>
    <recommendedName>
        <fullName evidence="1">A to I editase domain-containing protein</fullName>
    </recommendedName>
</protein>
<dbReference type="PROSITE" id="PS50141">
    <property type="entry name" value="A_DEAMIN_EDITASE"/>
    <property type="match status" value="1"/>
</dbReference>
<organism evidence="2 3">
    <name type="scientific">Capronia epimyces CBS 606.96</name>
    <dbReference type="NCBI Taxonomy" id="1182542"/>
    <lineage>
        <taxon>Eukaryota</taxon>
        <taxon>Fungi</taxon>
        <taxon>Dikarya</taxon>
        <taxon>Ascomycota</taxon>
        <taxon>Pezizomycotina</taxon>
        <taxon>Eurotiomycetes</taxon>
        <taxon>Chaetothyriomycetidae</taxon>
        <taxon>Chaetothyriales</taxon>
        <taxon>Herpotrichiellaceae</taxon>
        <taxon>Capronia</taxon>
    </lineage>
</organism>
<dbReference type="eggNOG" id="KOG2777">
    <property type="taxonomic scope" value="Eukaryota"/>
</dbReference>
<dbReference type="EMBL" id="AMGY01000006">
    <property type="protein sequence ID" value="EXJ81219.1"/>
    <property type="molecule type" value="Genomic_DNA"/>
</dbReference>
<keyword evidence="3" id="KW-1185">Reference proteome</keyword>
<dbReference type="InterPro" id="IPR042935">
    <property type="entry name" value="Tad1"/>
</dbReference>
<dbReference type="SMART" id="SM00552">
    <property type="entry name" value="ADEAMc"/>
    <property type="match status" value="1"/>
</dbReference>
<dbReference type="PANTHER" id="PTHR47803:SF1">
    <property type="entry name" value="TRNA-SPECIFIC ADENOSINE DEAMINASE 1"/>
    <property type="match status" value="1"/>
</dbReference>
<proteinExistence type="predicted"/>
<reference evidence="2 3" key="1">
    <citation type="submission" date="2013-03" db="EMBL/GenBank/DDBJ databases">
        <title>The Genome Sequence of Capronia epimyces CBS 606.96.</title>
        <authorList>
            <consortium name="The Broad Institute Genomics Platform"/>
            <person name="Cuomo C."/>
            <person name="de Hoog S."/>
            <person name="Gorbushina A."/>
            <person name="Walker B."/>
            <person name="Young S.K."/>
            <person name="Zeng Q."/>
            <person name="Gargeya S."/>
            <person name="Fitzgerald M."/>
            <person name="Haas B."/>
            <person name="Abouelleil A."/>
            <person name="Allen A.W."/>
            <person name="Alvarado L."/>
            <person name="Arachchi H.M."/>
            <person name="Berlin A.M."/>
            <person name="Chapman S.B."/>
            <person name="Gainer-Dewar J."/>
            <person name="Goldberg J."/>
            <person name="Griggs A."/>
            <person name="Gujja S."/>
            <person name="Hansen M."/>
            <person name="Howarth C."/>
            <person name="Imamovic A."/>
            <person name="Ireland A."/>
            <person name="Larimer J."/>
            <person name="McCowan C."/>
            <person name="Murphy C."/>
            <person name="Pearson M."/>
            <person name="Poon T.W."/>
            <person name="Priest M."/>
            <person name="Roberts A."/>
            <person name="Saif S."/>
            <person name="Shea T."/>
            <person name="Sisk P."/>
            <person name="Sykes S."/>
            <person name="Wortman J."/>
            <person name="Nusbaum C."/>
            <person name="Birren B."/>
        </authorList>
    </citation>
    <scope>NUCLEOTIDE SEQUENCE [LARGE SCALE GENOMIC DNA]</scope>
    <source>
        <strain evidence="2 3">CBS 606.96</strain>
    </source>
</reference>
<dbReference type="GO" id="GO:0043829">
    <property type="term" value="F:tRNA-specific adenosine-37 deaminase activity"/>
    <property type="evidence" value="ECO:0007669"/>
    <property type="project" value="TreeGrafter"/>
</dbReference>
<dbReference type="GO" id="GO:0002100">
    <property type="term" value="P:tRNA wobble adenosine to inosine editing"/>
    <property type="evidence" value="ECO:0007669"/>
    <property type="project" value="InterPro"/>
</dbReference>
<sequence>MTSLAERVAGLALSTFESLPRKCKPRTFADGGREWTPMAALILAEAGDDRPLTCVSLATGTKCLAASALPTCRGTVLHDCHAEILALRGFNWWLLAEVQKIVEDPAYQSPFLESEKEYETDHQQTTLSTPLSTPGAPFRLKPTISIHFFTTEAPCGDASMEILMNSLPPDEAAPWPVRENASTALQGRGHFSLLGHVRRKPARADAEPSLSKSCTDKLALKQFTGIISFPADLFVQRTANAFIRTVVVYANQYNSTGYERAFASSGRLSSLSHLGHFFSIESLPPEFSRFPFSKDDRSVDSRTQTRLKASNLSALWVNRPGQKKDDVLEVLVNGVKQGYKQWDERPAKASVASRRRLWEHGVKIAKIFPQNQGSRGEPDDRIEYDVEWHKKIDQVLSIKTYCAAKSTTLRSSYVQRKKHVTEALCNWTDNRGDDEWSLC</sequence>